<dbReference type="SMART" id="SM00842">
    <property type="entry name" value="FtsA"/>
    <property type="match status" value="1"/>
</dbReference>
<dbReference type="AlphaFoldDB" id="A0A1G1W0Z3"/>
<dbReference type="InterPro" id="IPR003494">
    <property type="entry name" value="SHS2_FtsA"/>
</dbReference>
<dbReference type="EMBL" id="MHCN01000015">
    <property type="protein sequence ID" value="OGY21313.1"/>
    <property type="molecule type" value="Genomic_DNA"/>
</dbReference>
<evidence type="ECO:0000313" key="2">
    <source>
        <dbReference type="EMBL" id="OGY21313.1"/>
    </source>
</evidence>
<dbReference type="Proteomes" id="UP000176299">
    <property type="component" value="Unassembled WGS sequence"/>
</dbReference>
<dbReference type="GO" id="GO:0051301">
    <property type="term" value="P:cell division"/>
    <property type="evidence" value="ECO:0007669"/>
    <property type="project" value="InterPro"/>
</dbReference>
<proteinExistence type="predicted"/>
<reference evidence="2 3" key="1">
    <citation type="journal article" date="2016" name="Nat. Commun.">
        <title>Thousands of microbial genomes shed light on interconnected biogeochemical processes in an aquifer system.</title>
        <authorList>
            <person name="Anantharaman K."/>
            <person name="Brown C.T."/>
            <person name="Hug L.A."/>
            <person name="Sharon I."/>
            <person name="Castelle C.J."/>
            <person name="Probst A.J."/>
            <person name="Thomas B.C."/>
            <person name="Singh A."/>
            <person name="Wilkins M.J."/>
            <person name="Karaoz U."/>
            <person name="Brodie E.L."/>
            <person name="Williams K.H."/>
            <person name="Hubbard S.S."/>
            <person name="Banfield J.F."/>
        </authorList>
    </citation>
    <scope>NUCLEOTIDE SEQUENCE [LARGE SCALE GENOMIC DNA]</scope>
</reference>
<feature type="domain" description="SHS2" evidence="1">
    <location>
        <begin position="14"/>
        <end position="192"/>
    </location>
</feature>
<sequence>MLKFFKRKPKRRDFLVLEIGLERITCALFKQEGGTLQLSGVGRKKFFSQEEVFDATLEALDALAAIVPDFPRRGVLGVSGGSLETTTTIARYDRPKPKHPITQKETEEALNKVVESLEVPGKKIFFSTIANARIDSVKVTNPLGLKGEKVELSCFAALKETSEIALFDRLVAEIDLTVEKIVPTSFSVAKLLEQKNLKNALIYRAGVTKSEFTVLVDGHVAEIFPVDLGTEEPELLPFAWQAALKGLEKGNAPAIVWLFADNDEVALEPLKENLLAFAWNSRLGFGLTPKIEIAEPIHNFSASDIGVYALSQGEVENEAA</sequence>
<comment type="caution">
    <text evidence="2">The sequence shown here is derived from an EMBL/GenBank/DDBJ whole genome shotgun (WGS) entry which is preliminary data.</text>
</comment>
<evidence type="ECO:0000313" key="3">
    <source>
        <dbReference type="Proteomes" id="UP000176299"/>
    </source>
</evidence>
<evidence type="ECO:0000259" key="1">
    <source>
        <dbReference type="SMART" id="SM00842"/>
    </source>
</evidence>
<organism evidence="2 3">
    <name type="scientific">Candidatus Woykebacteria bacterium GWA1_44_8</name>
    <dbReference type="NCBI Taxonomy" id="1802591"/>
    <lineage>
        <taxon>Bacteria</taxon>
        <taxon>Candidatus Woykeibacteriota</taxon>
    </lineage>
</organism>
<dbReference type="STRING" id="1802591.A2113_00275"/>
<gene>
    <name evidence="2" type="ORF">A2113_00275</name>
</gene>
<protein>
    <recommendedName>
        <fullName evidence="1">SHS2 domain-containing protein</fullName>
    </recommendedName>
</protein>
<name>A0A1G1W0Z3_9BACT</name>
<accession>A0A1G1W0Z3</accession>